<proteinExistence type="predicted"/>
<name>A0ABV3WUS1_9HYPH</name>
<dbReference type="Proteomes" id="UP001559025">
    <property type="component" value="Unassembled WGS sequence"/>
</dbReference>
<accession>A0ABV3WUS1</accession>
<dbReference type="RefSeq" id="WP_368802919.1">
    <property type="nucleotide sequence ID" value="NZ_JAZHFV010000003.1"/>
</dbReference>
<organism evidence="2 3">
    <name type="scientific">Neoaquamicrobium sediminum</name>
    <dbReference type="NCBI Taxonomy" id="1849104"/>
    <lineage>
        <taxon>Bacteria</taxon>
        <taxon>Pseudomonadati</taxon>
        <taxon>Pseudomonadota</taxon>
        <taxon>Alphaproteobacteria</taxon>
        <taxon>Hyphomicrobiales</taxon>
        <taxon>Phyllobacteriaceae</taxon>
        <taxon>Neoaquamicrobium</taxon>
    </lineage>
</organism>
<comment type="caution">
    <text evidence="2">The sequence shown here is derived from an EMBL/GenBank/DDBJ whole genome shotgun (WGS) entry which is preliminary data.</text>
</comment>
<evidence type="ECO:0000313" key="2">
    <source>
        <dbReference type="EMBL" id="MEX4007814.1"/>
    </source>
</evidence>
<feature type="domain" description="VOC" evidence="1">
    <location>
        <begin position="133"/>
        <end position="240"/>
    </location>
</feature>
<keyword evidence="3" id="KW-1185">Reference proteome</keyword>
<protein>
    <submittedName>
        <fullName evidence="2">Nuclear transport factor 2 family protein</fullName>
    </submittedName>
</protein>
<dbReference type="InterPro" id="IPR032710">
    <property type="entry name" value="NTF2-like_dom_sf"/>
</dbReference>
<dbReference type="InterPro" id="IPR037401">
    <property type="entry name" value="SnoaL-like"/>
</dbReference>
<sequence length="242" mass="26740">MTDNASIARDSYLAYVSGDRAAIEALIAPDFHFTSPLDNRIDRKAYFERCWPNSGNIKDFRFERIVPAGDDVVVTYVGEAMSGRKFRNTEVLTVRGGRIVEAEVYFGWNVPHDAPEGGSLGSDSDAGASMKLTTVYANLNCSNLETSTDWFARLFGRVADATPMQGLAEWHHGKTAGLQLFENAQNAGKGTLTLFVENLEDERERLEKASFQPGAIEPATYVRLLRMRDPDGNLVVLAQPKS</sequence>
<dbReference type="Gene3D" id="3.10.450.50">
    <property type="match status" value="1"/>
</dbReference>
<dbReference type="SUPFAM" id="SSF54593">
    <property type="entry name" value="Glyoxalase/Bleomycin resistance protein/Dihydroxybiphenyl dioxygenase"/>
    <property type="match status" value="1"/>
</dbReference>
<dbReference type="Gene3D" id="3.10.180.10">
    <property type="entry name" value="2,3-Dihydroxybiphenyl 1,2-Dioxygenase, domain 1"/>
    <property type="match status" value="1"/>
</dbReference>
<evidence type="ECO:0000259" key="1">
    <source>
        <dbReference type="PROSITE" id="PS51819"/>
    </source>
</evidence>
<dbReference type="SUPFAM" id="SSF54427">
    <property type="entry name" value="NTF2-like"/>
    <property type="match status" value="1"/>
</dbReference>
<evidence type="ECO:0000313" key="3">
    <source>
        <dbReference type="Proteomes" id="UP001559025"/>
    </source>
</evidence>
<dbReference type="PROSITE" id="PS51819">
    <property type="entry name" value="VOC"/>
    <property type="match status" value="1"/>
</dbReference>
<gene>
    <name evidence="2" type="ORF">V1479_10905</name>
</gene>
<dbReference type="EMBL" id="JAZHFV010000003">
    <property type="protein sequence ID" value="MEX4007814.1"/>
    <property type="molecule type" value="Genomic_DNA"/>
</dbReference>
<dbReference type="InterPro" id="IPR029068">
    <property type="entry name" value="Glyas_Bleomycin-R_OHBP_Dase"/>
</dbReference>
<reference evidence="2 3" key="1">
    <citation type="submission" date="2024-01" db="EMBL/GenBank/DDBJ databases">
        <title>New evidence supports the origin of RcGTA from prophage.</title>
        <authorList>
            <person name="Xu Y."/>
            <person name="Liu B."/>
            <person name="Chen F."/>
        </authorList>
    </citation>
    <scope>NUCLEOTIDE SEQUENCE [LARGE SCALE GENOMIC DNA]</scope>
    <source>
        <strain evidence="2 3">CBW1107-2</strain>
    </source>
</reference>
<dbReference type="CDD" id="cd06587">
    <property type="entry name" value="VOC"/>
    <property type="match status" value="1"/>
</dbReference>
<dbReference type="InterPro" id="IPR037523">
    <property type="entry name" value="VOC_core"/>
</dbReference>
<dbReference type="Pfam" id="PF12680">
    <property type="entry name" value="SnoaL_2"/>
    <property type="match status" value="1"/>
</dbReference>